<feature type="chain" id="PRO_5034106968" description="CBM-cenC domain-containing protein" evidence="3">
    <location>
        <begin position="22"/>
        <end position="607"/>
    </location>
</feature>
<accession>A0A8G1RZ29</accession>
<dbReference type="Proteomes" id="UP000249789">
    <property type="component" value="Unassembled WGS sequence"/>
</dbReference>
<dbReference type="SUPFAM" id="SSF49785">
    <property type="entry name" value="Galactose-binding domain-like"/>
    <property type="match status" value="1"/>
</dbReference>
<feature type="compositionally biased region" description="Polar residues" evidence="2">
    <location>
        <begin position="352"/>
        <end position="363"/>
    </location>
</feature>
<feature type="domain" description="CBM-cenC" evidence="4">
    <location>
        <begin position="31"/>
        <end position="165"/>
    </location>
</feature>
<evidence type="ECO:0000256" key="1">
    <source>
        <dbReference type="ARBA" id="ARBA00022801"/>
    </source>
</evidence>
<keyword evidence="3" id="KW-0732">Signal</keyword>
<organism evidence="5 6">
    <name type="scientific">Aspergillus fijiensis CBS 313.89</name>
    <dbReference type="NCBI Taxonomy" id="1448319"/>
    <lineage>
        <taxon>Eukaryota</taxon>
        <taxon>Fungi</taxon>
        <taxon>Dikarya</taxon>
        <taxon>Ascomycota</taxon>
        <taxon>Pezizomycotina</taxon>
        <taxon>Eurotiomycetes</taxon>
        <taxon>Eurotiomycetidae</taxon>
        <taxon>Eurotiales</taxon>
        <taxon>Aspergillaceae</taxon>
        <taxon>Aspergillus</taxon>
    </lineage>
</organism>
<dbReference type="InterPro" id="IPR008979">
    <property type="entry name" value="Galactose-bd-like_sf"/>
</dbReference>
<dbReference type="Gene3D" id="2.60.120.260">
    <property type="entry name" value="Galactose-binding domain-like"/>
    <property type="match status" value="1"/>
</dbReference>
<dbReference type="VEuPathDB" id="FungiDB:BO72DRAFT_445598"/>
<dbReference type="RefSeq" id="XP_040804271.1">
    <property type="nucleotide sequence ID" value="XM_040944093.1"/>
</dbReference>
<dbReference type="GO" id="GO:0016798">
    <property type="term" value="F:hydrolase activity, acting on glycosyl bonds"/>
    <property type="evidence" value="ECO:0007669"/>
    <property type="project" value="InterPro"/>
</dbReference>
<reference evidence="5 6" key="1">
    <citation type="submission" date="2018-02" db="EMBL/GenBank/DDBJ databases">
        <title>The genomes of Aspergillus section Nigri reveals drivers in fungal speciation.</title>
        <authorList>
            <consortium name="DOE Joint Genome Institute"/>
            <person name="Vesth T.C."/>
            <person name="Nybo J."/>
            <person name="Theobald S."/>
            <person name="Brandl J."/>
            <person name="Frisvad J.C."/>
            <person name="Nielsen K.F."/>
            <person name="Lyhne E.K."/>
            <person name="Kogle M.E."/>
            <person name="Kuo A."/>
            <person name="Riley R."/>
            <person name="Clum A."/>
            <person name="Nolan M."/>
            <person name="Lipzen A."/>
            <person name="Salamov A."/>
            <person name="Henrissat B."/>
            <person name="Wiebenga A."/>
            <person name="De vries R.P."/>
            <person name="Grigoriev I.V."/>
            <person name="Mortensen U.H."/>
            <person name="Andersen M.R."/>
            <person name="Baker S.E."/>
        </authorList>
    </citation>
    <scope>NUCLEOTIDE SEQUENCE [LARGE SCALE GENOMIC DNA]</scope>
    <source>
        <strain evidence="5 6">CBS 313.89</strain>
    </source>
</reference>
<dbReference type="GeneID" id="63861426"/>
<feature type="signal peptide" evidence="3">
    <location>
        <begin position="1"/>
        <end position="21"/>
    </location>
</feature>
<dbReference type="EMBL" id="KZ824630">
    <property type="protein sequence ID" value="RAK80261.1"/>
    <property type="molecule type" value="Genomic_DNA"/>
</dbReference>
<dbReference type="AlphaFoldDB" id="A0A8G1RZ29"/>
<protein>
    <recommendedName>
        <fullName evidence="4">CBM-cenC domain-containing protein</fullName>
    </recommendedName>
</protein>
<name>A0A8G1RZ29_9EURO</name>
<evidence type="ECO:0000256" key="3">
    <source>
        <dbReference type="SAM" id="SignalP"/>
    </source>
</evidence>
<dbReference type="OrthoDB" id="4509628at2759"/>
<gene>
    <name evidence="5" type="ORF">BO72DRAFT_445598</name>
</gene>
<evidence type="ECO:0000256" key="2">
    <source>
        <dbReference type="SAM" id="MobiDB-lite"/>
    </source>
</evidence>
<dbReference type="InterPro" id="IPR003305">
    <property type="entry name" value="CenC_carb-bd"/>
</dbReference>
<keyword evidence="6" id="KW-1185">Reference proteome</keyword>
<dbReference type="Pfam" id="PF02018">
    <property type="entry name" value="CBM_4_9"/>
    <property type="match status" value="1"/>
</dbReference>
<evidence type="ECO:0000259" key="4">
    <source>
        <dbReference type="Pfam" id="PF02018"/>
    </source>
</evidence>
<evidence type="ECO:0000313" key="5">
    <source>
        <dbReference type="EMBL" id="RAK80261.1"/>
    </source>
</evidence>
<proteinExistence type="predicted"/>
<feature type="region of interest" description="Disordered" evidence="2">
    <location>
        <begin position="312"/>
        <end position="363"/>
    </location>
</feature>
<keyword evidence="1" id="KW-0378">Hydrolase</keyword>
<evidence type="ECO:0000313" key="6">
    <source>
        <dbReference type="Proteomes" id="UP000249789"/>
    </source>
</evidence>
<feature type="compositionally biased region" description="Low complexity" evidence="2">
    <location>
        <begin position="312"/>
        <end position="349"/>
    </location>
</feature>
<sequence length="607" mass="61059">MARSLFTTAVISGLLAHTATASVTCSNEVVNAFSNPSFETGDASDWTAWIASATATTMGDVLSGDASDGTYYLSINADPYYWKYIKQTVTGLEVGKTYSLSVDYKLTAAAASIPTIYNKCNFGWMLDRWSNFFDETSTAAILSGGEAEWATYTAAFTPTSSSHTMMFLFSCNDYATFTFDLDNFLLPVSTQQVCTTSAEVVTPTTSVVAISPSSVPPSSAVGASATPSSVSPASSVAVISSTVSPISCPIVPSSPASTPTTLSPSALSSAQATPTVPVASSSSAVASSPAVSSQSVVSASSSVSIPVIRPSQSTANSVIPPRSSPIRSLSSSVPPSSPVVSAASSHPVVTRSAGQSSAPGLTSSPIRTFATSLSQLGRIPSSAPHVSSSQLSIPTVTPSISAQESRTTIGSASADTGAFITSTLLTTRTATVTACPSSVANCPASERTTSLTTETVVIGTTICPATITAGQPTASAGAGPESELLTTSTVFTTRTSTITACPSTVANCPASAHSTYVITETLVDYTTVCPITATQTAAPTAMGAGVVGTGTAVVPAQTVSAGDSSATAAAHTVSSAVAPAVTQPASEIDEAVSTIYVTATVTVDCSN</sequence>